<proteinExistence type="predicted"/>
<dbReference type="EMBL" id="JAGGKI010000007">
    <property type="protein sequence ID" value="MBP1894040.1"/>
    <property type="molecule type" value="Genomic_DNA"/>
</dbReference>
<dbReference type="InterPro" id="IPR011044">
    <property type="entry name" value="Quino_amine_DH_bsu"/>
</dbReference>
<dbReference type="GeneID" id="95405100"/>
<dbReference type="Proteomes" id="UP000706926">
    <property type="component" value="Unassembled WGS sequence"/>
</dbReference>
<evidence type="ECO:0000313" key="1">
    <source>
        <dbReference type="EMBL" id="MBP1894040.1"/>
    </source>
</evidence>
<accession>A0ABS4FCR4</accession>
<gene>
    <name evidence="1" type="ORF">J2Z18_003143</name>
</gene>
<dbReference type="RefSeq" id="WP_210094963.1">
    <property type="nucleotide sequence ID" value="NZ_JAGGKI010000007.1"/>
</dbReference>
<sequence length="438" mass="49285">MNWLNTEIAQRWRTEGKRYASEINEYVRIGMENGWPEELQPPEDDQRRSIAGDILRMIQGANQAGETKRLREEIPPASWPITSEFGDRLQPINPLTFLRDGSLLVHAGGQRTHGTLYLAHGEQLTTVPDANFAGGSRDGAYVALVNEEGIRVVEGMTADSDGAQVAVYPWEEVQSKLKLALPNLESLADVEHPENVVDELIPFDGGRKLLLVCGYGIYLLDHEGGVELLNPEHADLIEYEEEDTIVDMAHGDVSPDGRWLAYGSQSSSHFLKDLQSGEVHAFEPASSYPHFARFSKDSREVWYNACHFYNGATFKVPLTEDGQESYGDIEKEWPMMNEEMRVYAAASLKDGFILGDAYGYLKYIDRDGREIWRYFVGSTIFGMTAFADESMLAVGTYGGMLHLLKLDSGQKSEYSIGTANVIETGRWVLWRDQEPLRW</sequence>
<protein>
    <recommendedName>
        <fullName evidence="3">PQQ-binding-like beta-propeller repeat protein</fullName>
    </recommendedName>
</protein>
<evidence type="ECO:0008006" key="3">
    <source>
        <dbReference type="Google" id="ProtNLM"/>
    </source>
</evidence>
<dbReference type="SUPFAM" id="SSF50969">
    <property type="entry name" value="YVTN repeat-like/Quinoprotein amine dehydrogenase"/>
    <property type="match status" value="1"/>
</dbReference>
<organism evidence="1 2">
    <name type="scientific">Paenibacillus lactis</name>
    <dbReference type="NCBI Taxonomy" id="228574"/>
    <lineage>
        <taxon>Bacteria</taxon>
        <taxon>Bacillati</taxon>
        <taxon>Bacillota</taxon>
        <taxon>Bacilli</taxon>
        <taxon>Bacillales</taxon>
        <taxon>Paenibacillaceae</taxon>
        <taxon>Paenibacillus</taxon>
    </lineage>
</organism>
<name>A0ABS4FCR4_9BACL</name>
<keyword evidence="2" id="KW-1185">Reference proteome</keyword>
<reference evidence="1 2" key="1">
    <citation type="submission" date="2021-03" db="EMBL/GenBank/DDBJ databases">
        <title>Genomic Encyclopedia of Type Strains, Phase IV (KMG-IV): sequencing the most valuable type-strain genomes for metagenomic binning, comparative biology and taxonomic classification.</title>
        <authorList>
            <person name="Goeker M."/>
        </authorList>
    </citation>
    <scope>NUCLEOTIDE SEQUENCE [LARGE SCALE GENOMIC DNA]</scope>
    <source>
        <strain evidence="1 2">DSM 15596</strain>
    </source>
</reference>
<comment type="caution">
    <text evidence="1">The sequence shown here is derived from an EMBL/GenBank/DDBJ whole genome shotgun (WGS) entry which is preliminary data.</text>
</comment>
<evidence type="ECO:0000313" key="2">
    <source>
        <dbReference type="Proteomes" id="UP000706926"/>
    </source>
</evidence>